<dbReference type="RefSeq" id="WP_066677016.1">
    <property type="nucleotide sequence ID" value="NZ_CABMIZ010000021.1"/>
</dbReference>
<organism evidence="1 3">
    <name type="scientific">Clostridium septicum</name>
    <dbReference type="NCBI Taxonomy" id="1504"/>
    <lineage>
        <taxon>Bacteria</taxon>
        <taxon>Bacillati</taxon>
        <taxon>Bacillota</taxon>
        <taxon>Clostridia</taxon>
        <taxon>Eubacteriales</taxon>
        <taxon>Clostridiaceae</taxon>
        <taxon>Clostridium</taxon>
    </lineage>
</organism>
<evidence type="ECO:0000313" key="4">
    <source>
        <dbReference type="Proteomes" id="UP001055437"/>
    </source>
</evidence>
<sequence length="235" mass="26519">MNYNNNNIIEVDDDLKFVPLNIREPFSCKDSKWIPFINFDVDPDRNITNNFLFGFGSPIDNNSINSGIVNIPQIPVMSPNTTNIPQNTLEPSLNPSIIPTLPQNNTTNPNNNEGAINLLYPSEVPSDELYSYNKTGSCKANRVVDIPSTLSENLNSKFNEDLTHMNILKDFDFSMDDSSDLRSSNCSNIDKIFKEIEDNHSGILGTFKAYRMPYPISSLIVKKVIKLSLEYSKKE</sequence>
<protein>
    <submittedName>
        <fullName evidence="1">Uncharacterized protein</fullName>
    </submittedName>
</protein>
<reference evidence="2" key="2">
    <citation type="submission" date="2022-06" db="EMBL/GenBank/DDBJ databases">
        <authorList>
            <person name="Holder M.E."/>
            <person name="Ajami N.J."/>
            <person name="Petrosino J.F."/>
        </authorList>
    </citation>
    <scope>NUCLEOTIDE SEQUENCE</scope>
    <source>
        <strain evidence="2">RMA 8861</strain>
    </source>
</reference>
<dbReference type="KEGG" id="csep:CP523_02910"/>
<evidence type="ECO:0000313" key="2">
    <source>
        <dbReference type="EMBL" id="USS00067.1"/>
    </source>
</evidence>
<dbReference type="EMBL" id="CP099799">
    <property type="protein sequence ID" value="USS00067.1"/>
    <property type="molecule type" value="Genomic_DNA"/>
</dbReference>
<keyword evidence="4" id="KW-1185">Reference proteome</keyword>
<dbReference type="GeneID" id="303559629"/>
<name>A0A9N7JJ92_CLOSE</name>
<dbReference type="EMBL" id="CP023671">
    <property type="protein sequence ID" value="AYE33488.1"/>
    <property type="molecule type" value="Genomic_DNA"/>
</dbReference>
<evidence type="ECO:0000313" key="1">
    <source>
        <dbReference type="EMBL" id="AYE33488.1"/>
    </source>
</evidence>
<dbReference type="OrthoDB" id="1938012at2"/>
<proteinExistence type="predicted"/>
<dbReference type="Proteomes" id="UP001055437">
    <property type="component" value="Chromosome"/>
</dbReference>
<reference evidence="1 3" key="1">
    <citation type="submission" date="2017-09" db="EMBL/GenBank/DDBJ databases">
        <authorList>
            <person name="Thomas P."/>
            <person name="Seyboldt C."/>
        </authorList>
    </citation>
    <scope>NUCLEOTIDE SEQUENCE [LARGE SCALE GENOMIC DNA]</scope>
    <source>
        <strain evidence="1 3">DSM 7534</strain>
    </source>
</reference>
<dbReference type="Proteomes" id="UP000280586">
    <property type="component" value="Chromosome"/>
</dbReference>
<evidence type="ECO:0000313" key="3">
    <source>
        <dbReference type="Proteomes" id="UP000280586"/>
    </source>
</evidence>
<dbReference type="AlphaFoldDB" id="A0A9N7JJ92"/>
<gene>
    <name evidence="1" type="ORF">CP523_02910</name>
    <name evidence="2" type="ORF">NH397_11245</name>
</gene>
<accession>A0A9N7JJ92</accession>